<dbReference type="InterPro" id="IPR003594">
    <property type="entry name" value="HATPase_dom"/>
</dbReference>
<dbReference type="InterPro" id="IPR036890">
    <property type="entry name" value="HATPase_C_sf"/>
</dbReference>
<name>A0AAU8LYF2_9BACT</name>
<feature type="domain" description="Histidine kinase" evidence="13">
    <location>
        <begin position="377"/>
        <end position="601"/>
    </location>
</feature>
<sequence length="601" mass="66812">MTRRRPLFWQIFPVSLLIILSTVLAVSWFATTTFKQFYYDQMAEDIEARALLLEQKVLDLIMESTDALQDFCRQAGRRAHTRITVVAPDGVVLADSNEDPQLMERHGMRPEITWAYSGRTGSSLRFSKTLHQDMLYVAIPLRLNSASKPGALRLSVPATALNTVLATIRTRIILASLLIILLATIFSRQLALRISRPLEEIKHGAEQLSSGAKTRLVNIHEHGLSLEMSGLITSLNRMAEQLMERVLLTRRQHNELEAVFSSMTEAVLAVDAEECVIRMNRAAGSLFRIDPKISKDKSVQGVLRNPELMEMIRGTLSSNNSTDSEIELFDGQKRTILEVRVVPLQDSAQQPIGALMVMNDVTRINRLENVRRDFVANVSHELKTPITVIKGYVETLLDGGLDAHADGNKFLQIVLRQAGRLDAIIDDLLSLSRIENKTKNKETALDLTLDALTPTLQAALQTCELKAEEKQVGLELHCPADLKAIHNPALLEEAVINLLSNAITYSPAGSSVVVRATSYQESAKKKWVKIAVEDKGCGIQREHLDRIFERFYRCDKARSRENGGTGLGLSIVKHIAQTHGGSVEVESQFGKGSTFTLKLPG</sequence>
<dbReference type="PRINTS" id="PR00344">
    <property type="entry name" value="BCTRLSENSOR"/>
</dbReference>
<dbReference type="CDD" id="cd00082">
    <property type="entry name" value="HisKA"/>
    <property type="match status" value="1"/>
</dbReference>
<dbReference type="InterPro" id="IPR013767">
    <property type="entry name" value="PAS_fold"/>
</dbReference>
<dbReference type="SMART" id="SM00304">
    <property type="entry name" value="HAMP"/>
    <property type="match status" value="1"/>
</dbReference>
<dbReference type="GO" id="GO:0006355">
    <property type="term" value="P:regulation of DNA-templated transcription"/>
    <property type="evidence" value="ECO:0007669"/>
    <property type="project" value="InterPro"/>
</dbReference>
<dbReference type="InterPro" id="IPR035965">
    <property type="entry name" value="PAS-like_dom_sf"/>
</dbReference>
<feature type="transmembrane region" description="Helical" evidence="12">
    <location>
        <begin position="7"/>
        <end position="30"/>
    </location>
</feature>
<dbReference type="InterPro" id="IPR003661">
    <property type="entry name" value="HisK_dim/P_dom"/>
</dbReference>
<reference evidence="15" key="1">
    <citation type="journal article" date="2024" name="Syst. Appl. Microbiol.">
        <title>First single-strain enrichments of Electrothrix cable bacteria, description of E. aestuarii sp. nov. and E. rattekaaiensis sp. nov., and proposal of a cable bacteria taxonomy following the rules of the SeqCode.</title>
        <authorList>
            <person name="Plum-Jensen L.E."/>
            <person name="Schramm A."/>
            <person name="Marshall I.P.G."/>
        </authorList>
    </citation>
    <scope>NUCLEOTIDE SEQUENCE</scope>
    <source>
        <strain evidence="15">Rat1</strain>
    </source>
</reference>
<evidence type="ECO:0000259" key="14">
    <source>
        <dbReference type="PROSITE" id="PS50885"/>
    </source>
</evidence>
<dbReference type="EMBL" id="CP159373">
    <property type="protein sequence ID" value="XCN74239.1"/>
    <property type="molecule type" value="Genomic_DNA"/>
</dbReference>
<dbReference type="Pfam" id="PF02518">
    <property type="entry name" value="HATPase_c"/>
    <property type="match status" value="1"/>
</dbReference>
<evidence type="ECO:0000256" key="7">
    <source>
        <dbReference type="ARBA" id="ARBA00022741"/>
    </source>
</evidence>
<dbReference type="SUPFAM" id="SSF47384">
    <property type="entry name" value="Homodimeric domain of signal transducing histidine kinase"/>
    <property type="match status" value="1"/>
</dbReference>
<dbReference type="SMART" id="SM00388">
    <property type="entry name" value="HisKA"/>
    <property type="match status" value="1"/>
</dbReference>
<gene>
    <name evidence="15" type="ORF">Q3M24_05680</name>
</gene>
<keyword evidence="4" id="KW-1003">Cell membrane</keyword>
<keyword evidence="6" id="KW-0808">Transferase</keyword>
<dbReference type="InterPro" id="IPR036097">
    <property type="entry name" value="HisK_dim/P_sf"/>
</dbReference>
<dbReference type="InterPro" id="IPR004358">
    <property type="entry name" value="Sig_transdc_His_kin-like_C"/>
</dbReference>
<dbReference type="SUPFAM" id="SSF55785">
    <property type="entry name" value="PYP-like sensor domain (PAS domain)"/>
    <property type="match status" value="1"/>
</dbReference>
<keyword evidence="5" id="KW-0597">Phosphoprotein</keyword>
<accession>A0AAU8LYF2</accession>
<keyword evidence="7" id="KW-0547">Nucleotide-binding</keyword>
<dbReference type="Gene3D" id="3.30.565.10">
    <property type="entry name" value="Histidine kinase-like ATPase, C-terminal domain"/>
    <property type="match status" value="1"/>
</dbReference>
<dbReference type="InterPro" id="IPR005467">
    <property type="entry name" value="His_kinase_dom"/>
</dbReference>
<evidence type="ECO:0000256" key="12">
    <source>
        <dbReference type="SAM" id="Phobius"/>
    </source>
</evidence>
<keyword evidence="12" id="KW-0812">Transmembrane</keyword>
<dbReference type="InterPro" id="IPR003660">
    <property type="entry name" value="HAMP_dom"/>
</dbReference>
<dbReference type="GO" id="GO:0000155">
    <property type="term" value="F:phosphorelay sensor kinase activity"/>
    <property type="evidence" value="ECO:0007669"/>
    <property type="project" value="InterPro"/>
</dbReference>
<dbReference type="Pfam" id="PF00989">
    <property type="entry name" value="PAS"/>
    <property type="match status" value="1"/>
</dbReference>
<dbReference type="CDD" id="cd00130">
    <property type="entry name" value="PAS"/>
    <property type="match status" value="1"/>
</dbReference>
<keyword evidence="9 15" id="KW-0067">ATP-binding</keyword>
<evidence type="ECO:0000256" key="3">
    <source>
        <dbReference type="ARBA" id="ARBA00012438"/>
    </source>
</evidence>
<keyword evidence="8" id="KW-0418">Kinase</keyword>
<keyword evidence="10" id="KW-0902">Two-component regulatory system</keyword>
<keyword evidence="11 12" id="KW-0472">Membrane</keyword>
<dbReference type="PROSITE" id="PS50109">
    <property type="entry name" value="HIS_KIN"/>
    <property type="match status" value="1"/>
</dbReference>
<dbReference type="Gene3D" id="6.10.340.10">
    <property type="match status" value="1"/>
</dbReference>
<dbReference type="AlphaFoldDB" id="A0AAU8LYF2"/>
<proteinExistence type="predicted"/>
<dbReference type="KEGG" id="eaj:Q3M24_05680"/>
<dbReference type="Pfam" id="PF00512">
    <property type="entry name" value="HisKA"/>
    <property type="match status" value="1"/>
</dbReference>
<evidence type="ECO:0000256" key="2">
    <source>
        <dbReference type="ARBA" id="ARBA00004236"/>
    </source>
</evidence>
<dbReference type="FunFam" id="1.10.287.130:FF:000008">
    <property type="entry name" value="Two-component sensor histidine kinase"/>
    <property type="match status" value="1"/>
</dbReference>
<dbReference type="PANTHER" id="PTHR45453">
    <property type="entry name" value="PHOSPHATE REGULON SENSOR PROTEIN PHOR"/>
    <property type="match status" value="1"/>
</dbReference>
<evidence type="ECO:0000256" key="6">
    <source>
        <dbReference type="ARBA" id="ARBA00022679"/>
    </source>
</evidence>
<dbReference type="EC" id="2.7.13.3" evidence="3"/>
<dbReference type="GO" id="GO:0004721">
    <property type="term" value="F:phosphoprotein phosphatase activity"/>
    <property type="evidence" value="ECO:0007669"/>
    <property type="project" value="TreeGrafter"/>
</dbReference>
<comment type="catalytic activity">
    <reaction evidence="1">
        <text>ATP + protein L-histidine = ADP + protein N-phospho-L-histidine.</text>
        <dbReference type="EC" id="2.7.13.3"/>
    </reaction>
</comment>
<protein>
    <recommendedName>
        <fullName evidence="3">histidine kinase</fullName>
        <ecNumber evidence="3">2.7.13.3</ecNumber>
    </recommendedName>
</protein>
<dbReference type="FunFam" id="3.30.565.10:FF:000006">
    <property type="entry name" value="Sensor histidine kinase WalK"/>
    <property type="match status" value="1"/>
</dbReference>
<evidence type="ECO:0000256" key="4">
    <source>
        <dbReference type="ARBA" id="ARBA00022475"/>
    </source>
</evidence>
<evidence type="ECO:0000313" key="15">
    <source>
        <dbReference type="EMBL" id="XCN74239.1"/>
    </source>
</evidence>
<dbReference type="SUPFAM" id="SSF55874">
    <property type="entry name" value="ATPase domain of HSP90 chaperone/DNA topoisomerase II/histidine kinase"/>
    <property type="match status" value="1"/>
</dbReference>
<evidence type="ECO:0000256" key="9">
    <source>
        <dbReference type="ARBA" id="ARBA00022840"/>
    </source>
</evidence>
<evidence type="ECO:0000256" key="5">
    <source>
        <dbReference type="ARBA" id="ARBA00022553"/>
    </source>
</evidence>
<dbReference type="GO" id="GO:0005524">
    <property type="term" value="F:ATP binding"/>
    <property type="evidence" value="ECO:0007669"/>
    <property type="project" value="UniProtKB-KW"/>
</dbReference>
<dbReference type="CDD" id="cd06225">
    <property type="entry name" value="HAMP"/>
    <property type="match status" value="1"/>
</dbReference>
<evidence type="ECO:0000256" key="10">
    <source>
        <dbReference type="ARBA" id="ARBA00023012"/>
    </source>
</evidence>
<comment type="subcellular location">
    <subcellularLocation>
        <location evidence="2">Cell membrane</location>
    </subcellularLocation>
</comment>
<evidence type="ECO:0000256" key="1">
    <source>
        <dbReference type="ARBA" id="ARBA00000085"/>
    </source>
</evidence>
<evidence type="ECO:0000256" key="8">
    <source>
        <dbReference type="ARBA" id="ARBA00022777"/>
    </source>
</evidence>
<organism evidence="15">
    <name type="scientific">Candidatus Electrothrix aestuarii</name>
    <dbReference type="NCBI Taxonomy" id="3062594"/>
    <lineage>
        <taxon>Bacteria</taxon>
        <taxon>Pseudomonadati</taxon>
        <taxon>Thermodesulfobacteriota</taxon>
        <taxon>Desulfobulbia</taxon>
        <taxon>Desulfobulbales</taxon>
        <taxon>Desulfobulbaceae</taxon>
        <taxon>Candidatus Electrothrix</taxon>
    </lineage>
</organism>
<evidence type="ECO:0000256" key="11">
    <source>
        <dbReference type="ARBA" id="ARBA00023136"/>
    </source>
</evidence>
<dbReference type="InterPro" id="IPR050351">
    <property type="entry name" value="BphY/WalK/GraS-like"/>
</dbReference>
<dbReference type="CDD" id="cd00075">
    <property type="entry name" value="HATPase"/>
    <property type="match status" value="1"/>
</dbReference>
<dbReference type="PROSITE" id="PS50885">
    <property type="entry name" value="HAMP"/>
    <property type="match status" value="1"/>
</dbReference>
<reference evidence="15" key="2">
    <citation type="submission" date="2024-06" db="EMBL/GenBank/DDBJ databases">
        <authorList>
            <person name="Plum-Jensen L.E."/>
            <person name="Schramm A."/>
            <person name="Marshall I.P.G."/>
        </authorList>
    </citation>
    <scope>NUCLEOTIDE SEQUENCE</scope>
    <source>
        <strain evidence="15">Rat1</strain>
    </source>
</reference>
<dbReference type="SMART" id="SM00387">
    <property type="entry name" value="HATPase_c"/>
    <property type="match status" value="1"/>
</dbReference>
<evidence type="ECO:0000259" key="13">
    <source>
        <dbReference type="PROSITE" id="PS50109"/>
    </source>
</evidence>
<dbReference type="InterPro" id="IPR000014">
    <property type="entry name" value="PAS"/>
</dbReference>
<dbReference type="Gene3D" id="1.10.287.130">
    <property type="match status" value="1"/>
</dbReference>
<dbReference type="PANTHER" id="PTHR45453:SF1">
    <property type="entry name" value="PHOSPHATE REGULON SENSOR PROTEIN PHOR"/>
    <property type="match status" value="1"/>
</dbReference>
<dbReference type="GO" id="GO:0016036">
    <property type="term" value="P:cellular response to phosphate starvation"/>
    <property type="evidence" value="ECO:0007669"/>
    <property type="project" value="TreeGrafter"/>
</dbReference>
<feature type="domain" description="HAMP" evidence="14">
    <location>
        <begin position="192"/>
        <end position="247"/>
    </location>
</feature>
<dbReference type="GO" id="GO:0005886">
    <property type="term" value="C:plasma membrane"/>
    <property type="evidence" value="ECO:0007669"/>
    <property type="project" value="UniProtKB-SubCell"/>
</dbReference>
<keyword evidence="12" id="KW-1133">Transmembrane helix</keyword>
<dbReference type="Gene3D" id="3.30.450.20">
    <property type="entry name" value="PAS domain"/>
    <property type="match status" value="1"/>
</dbReference>